<dbReference type="EMBL" id="GBXM01034566">
    <property type="protein sequence ID" value="JAH74011.1"/>
    <property type="molecule type" value="Transcribed_RNA"/>
</dbReference>
<proteinExistence type="predicted"/>
<accession>A0A0E9V7N2</accession>
<reference evidence="1" key="2">
    <citation type="journal article" date="2015" name="Fish Shellfish Immunol.">
        <title>Early steps in the European eel (Anguilla anguilla)-Vibrio vulnificus interaction in the gills: Role of the RtxA13 toxin.</title>
        <authorList>
            <person name="Callol A."/>
            <person name="Pajuelo D."/>
            <person name="Ebbesson L."/>
            <person name="Teles M."/>
            <person name="MacKenzie S."/>
            <person name="Amaro C."/>
        </authorList>
    </citation>
    <scope>NUCLEOTIDE SEQUENCE</scope>
</reference>
<protein>
    <submittedName>
        <fullName evidence="1">Uncharacterized protein</fullName>
    </submittedName>
</protein>
<organism evidence="1">
    <name type="scientific">Anguilla anguilla</name>
    <name type="common">European freshwater eel</name>
    <name type="synonym">Muraena anguilla</name>
    <dbReference type="NCBI Taxonomy" id="7936"/>
    <lineage>
        <taxon>Eukaryota</taxon>
        <taxon>Metazoa</taxon>
        <taxon>Chordata</taxon>
        <taxon>Craniata</taxon>
        <taxon>Vertebrata</taxon>
        <taxon>Euteleostomi</taxon>
        <taxon>Actinopterygii</taxon>
        <taxon>Neopterygii</taxon>
        <taxon>Teleostei</taxon>
        <taxon>Anguilliformes</taxon>
        <taxon>Anguillidae</taxon>
        <taxon>Anguilla</taxon>
    </lineage>
</organism>
<reference evidence="1" key="1">
    <citation type="submission" date="2014-11" db="EMBL/GenBank/DDBJ databases">
        <authorList>
            <person name="Amaro Gonzalez C."/>
        </authorList>
    </citation>
    <scope>NUCLEOTIDE SEQUENCE</scope>
</reference>
<name>A0A0E9V7N2_ANGAN</name>
<dbReference type="AlphaFoldDB" id="A0A0E9V7N2"/>
<evidence type="ECO:0000313" key="1">
    <source>
        <dbReference type="EMBL" id="JAH74011.1"/>
    </source>
</evidence>
<sequence>MICLLFSSFGSLQEIPKELFPVH</sequence>